<reference evidence="9" key="1">
    <citation type="submission" date="2017-04" db="EMBL/GenBank/DDBJ databases">
        <title>Complete Genome Sequences of Twelve Strains of a Stable Defined Moderately Diverse Mouse Microbiota 2 (sDMDMm2).</title>
        <authorList>
            <person name="Uchimura Y."/>
            <person name="Wyss M."/>
            <person name="Brugiroux S."/>
            <person name="Limenitakis J.P."/>
            <person name="Stecher B."/>
            <person name="McCoy K.D."/>
            <person name="Macpherson A.J."/>
        </authorList>
    </citation>
    <scope>NUCLEOTIDE SEQUENCE</scope>
    <source>
        <strain evidence="9">YL58</strain>
    </source>
</reference>
<evidence type="ECO:0000256" key="3">
    <source>
        <dbReference type="ARBA" id="ARBA00022475"/>
    </source>
</evidence>
<dbReference type="InterPro" id="IPR035906">
    <property type="entry name" value="MetI-like_sf"/>
</dbReference>
<feature type="transmembrane region" description="Helical" evidence="7">
    <location>
        <begin position="196"/>
        <end position="221"/>
    </location>
</feature>
<feature type="domain" description="ABC transmembrane type-1" evidence="8">
    <location>
        <begin position="85"/>
        <end position="276"/>
    </location>
</feature>
<dbReference type="KEGG" id="byl:A4V09_12300"/>
<feature type="transmembrane region" description="Helical" evidence="7">
    <location>
        <begin position="20"/>
        <end position="42"/>
    </location>
</feature>
<keyword evidence="6 7" id="KW-0472">Membrane</keyword>
<proteinExistence type="inferred from homology"/>
<evidence type="ECO:0000256" key="6">
    <source>
        <dbReference type="ARBA" id="ARBA00023136"/>
    </source>
</evidence>
<dbReference type="GO" id="GO:0055085">
    <property type="term" value="P:transmembrane transport"/>
    <property type="evidence" value="ECO:0007669"/>
    <property type="project" value="InterPro"/>
</dbReference>
<evidence type="ECO:0000256" key="4">
    <source>
        <dbReference type="ARBA" id="ARBA00022692"/>
    </source>
</evidence>
<dbReference type="Proteomes" id="UP000092574">
    <property type="component" value="Chromosome"/>
</dbReference>
<dbReference type="SUPFAM" id="SSF161098">
    <property type="entry name" value="MetI-like"/>
    <property type="match status" value="1"/>
</dbReference>
<organism evidence="9 10">
    <name type="scientific">Blautia pseudococcoides</name>
    <dbReference type="NCBI Taxonomy" id="1796616"/>
    <lineage>
        <taxon>Bacteria</taxon>
        <taxon>Bacillati</taxon>
        <taxon>Bacillota</taxon>
        <taxon>Clostridia</taxon>
        <taxon>Lachnospirales</taxon>
        <taxon>Lachnospiraceae</taxon>
        <taxon>Blautia</taxon>
    </lineage>
</organism>
<dbReference type="AlphaFoldDB" id="A0A1C7IGD5"/>
<comment type="subcellular location">
    <subcellularLocation>
        <location evidence="1 7">Cell membrane</location>
        <topology evidence="1 7">Multi-pass membrane protein</topology>
    </subcellularLocation>
</comment>
<evidence type="ECO:0000256" key="1">
    <source>
        <dbReference type="ARBA" id="ARBA00004651"/>
    </source>
</evidence>
<evidence type="ECO:0000256" key="2">
    <source>
        <dbReference type="ARBA" id="ARBA00022448"/>
    </source>
</evidence>
<evidence type="ECO:0000256" key="7">
    <source>
        <dbReference type="RuleBase" id="RU363032"/>
    </source>
</evidence>
<keyword evidence="2 7" id="KW-0813">Transport</keyword>
<name>A0A1C7IGD5_9FIRM</name>
<dbReference type="OrthoDB" id="9793448at2"/>
<dbReference type="PROSITE" id="PS50928">
    <property type="entry name" value="ABC_TM1"/>
    <property type="match status" value="1"/>
</dbReference>
<sequence>MNRKGENREMVKKHKKLGTFLYHFTAVLLGSVMIYPLLWLIASSFKDNSEIFVNAFSLIPEKWAIAENYQSGWNGVGGVSFGKFIFNTLTVTVIGIVGCVITSLLAAYAFSRIHFKGSKFWFICVMITMMIPNQVMVVPQYIIFKKLGLIDTLASLIAPWFFGGAFFIFLMMQFFRGIPKEMDEAAEIDGCNKMQTLLHILIPMVSPAVVTASIFSFYWIWQDFFQPLIFMTDPDKYTVSLGLKLFLDPESASNYGGMFAMSFVSLIPVIVFFICFQKYLVEGMATSGLKG</sequence>
<dbReference type="PANTHER" id="PTHR43744">
    <property type="entry name" value="ABC TRANSPORTER PERMEASE PROTEIN MG189-RELATED-RELATED"/>
    <property type="match status" value="1"/>
</dbReference>
<dbReference type="STRING" id="1796616.A4V09_12300"/>
<dbReference type="EMBL" id="CP015405">
    <property type="protein sequence ID" value="ANU78655.2"/>
    <property type="molecule type" value="Genomic_DNA"/>
</dbReference>
<protein>
    <submittedName>
        <fullName evidence="9">ABC transporter permease</fullName>
    </submittedName>
</protein>
<evidence type="ECO:0000313" key="10">
    <source>
        <dbReference type="Proteomes" id="UP000092574"/>
    </source>
</evidence>
<keyword evidence="3" id="KW-1003">Cell membrane</keyword>
<evidence type="ECO:0000259" key="8">
    <source>
        <dbReference type="PROSITE" id="PS50928"/>
    </source>
</evidence>
<feature type="transmembrane region" description="Helical" evidence="7">
    <location>
        <begin position="156"/>
        <end position="175"/>
    </location>
</feature>
<dbReference type="Pfam" id="PF00528">
    <property type="entry name" value="BPD_transp_1"/>
    <property type="match status" value="1"/>
</dbReference>
<feature type="transmembrane region" description="Helical" evidence="7">
    <location>
        <begin position="255"/>
        <end position="276"/>
    </location>
</feature>
<comment type="similarity">
    <text evidence="7">Belongs to the binding-protein-dependent transport system permease family.</text>
</comment>
<accession>A0A1C7IGD5</accession>
<dbReference type="PANTHER" id="PTHR43744:SF6">
    <property type="entry name" value="ABC TRANSPORTER PERMEASE PROTEIN YESQ-RELATED"/>
    <property type="match status" value="1"/>
</dbReference>
<feature type="transmembrane region" description="Helical" evidence="7">
    <location>
        <begin position="84"/>
        <end position="108"/>
    </location>
</feature>
<evidence type="ECO:0000313" key="9">
    <source>
        <dbReference type="EMBL" id="ANU78655.2"/>
    </source>
</evidence>
<dbReference type="InterPro" id="IPR000515">
    <property type="entry name" value="MetI-like"/>
</dbReference>
<evidence type="ECO:0000256" key="5">
    <source>
        <dbReference type="ARBA" id="ARBA00022989"/>
    </source>
</evidence>
<dbReference type="Gene3D" id="1.10.3720.10">
    <property type="entry name" value="MetI-like"/>
    <property type="match status" value="1"/>
</dbReference>
<keyword evidence="4 7" id="KW-0812">Transmembrane</keyword>
<dbReference type="GO" id="GO:0005886">
    <property type="term" value="C:plasma membrane"/>
    <property type="evidence" value="ECO:0007669"/>
    <property type="project" value="UniProtKB-SubCell"/>
</dbReference>
<keyword evidence="10" id="KW-1185">Reference proteome</keyword>
<feature type="transmembrane region" description="Helical" evidence="7">
    <location>
        <begin position="120"/>
        <end position="144"/>
    </location>
</feature>
<dbReference type="CDD" id="cd06261">
    <property type="entry name" value="TM_PBP2"/>
    <property type="match status" value="1"/>
</dbReference>
<gene>
    <name evidence="9" type="ORF">A4V09_12300</name>
</gene>
<keyword evidence="5 7" id="KW-1133">Transmembrane helix</keyword>